<feature type="compositionally biased region" description="Polar residues" evidence="1">
    <location>
        <begin position="39"/>
        <end position="52"/>
    </location>
</feature>
<feature type="region of interest" description="Disordered" evidence="1">
    <location>
        <begin position="216"/>
        <end position="383"/>
    </location>
</feature>
<reference evidence="3" key="1">
    <citation type="journal article" date="2014" name="Proc. Natl. Acad. Sci. U.S.A.">
        <title>Extensive sampling of basidiomycete genomes demonstrates inadequacy of the white-rot/brown-rot paradigm for wood decay fungi.</title>
        <authorList>
            <person name="Riley R."/>
            <person name="Salamov A.A."/>
            <person name="Brown D.W."/>
            <person name="Nagy L.G."/>
            <person name="Floudas D."/>
            <person name="Held B.W."/>
            <person name="Levasseur A."/>
            <person name="Lombard V."/>
            <person name="Morin E."/>
            <person name="Otillar R."/>
            <person name="Lindquist E.A."/>
            <person name="Sun H."/>
            <person name="LaButti K.M."/>
            <person name="Schmutz J."/>
            <person name="Jabbour D."/>
            <person name="Luo H."/>
            <person name="Baker S.E."/>
            <person name="Pisabarro A.G."/>
            <person name="Walton J.D."/>
            <person name="Blanchette R.A."/>
            <person name="Henrissat B."/>
            <person name="Martin F."/>
            <person name="Cullen D."/>
            <person name="Hibbett D.S."/>
            <person name="Grigoriev I.V."/>
        </authorList>
    </citation>
    <scope>NUCLEOTIDE SEQUENCE [LARGE SCALE GENOMIC DNA]</scope>
    <source>
        <strain evidence="3">FD-172 SS1</strain>
    </source>
</reference>
<feature type="compositionally biased region" description="Polar residues" evidence="1">
    <location>
        <begin position="288"/>
        <end position="297"/>
    </location>
</feature>
<dbReference type="InParanoid" id="A0A067M224"/>
<feature type="compositionally biased region" description="Basic and acidic residues" evidence="1">
    <location>
        <begin position="216"/>
        <end position="237"/>
    </location>
</feature>
<feature type="region of interest" description="Disordered" evidence="1">
    <location>
        <begin position="68"/>
        <end position="165"/>
    </location>
</feature>
<dbReference type="HOGENOM" id="CLU_602662_0_0_1"/>
<sequence length="454" mass="50395">MASQKENNTRSSSRGTAPFDIRGRGLFDTRLDTGRIHSKSPTRMPSYGTRSGSEGMVAFYKEYEARRTKNRAEGASTGGPSTNAHEKTSDDVDKPAEGEIPGADETEGVRSRVDPANMNADEAKKAAENDNGGDREERDVNEGRKNDDVDDNVDDVKSENESIVSISDNRGKKAILGPAQMRQSAEFIRTLMKENPGLYDLVFPNGIEPFQAKEKEREETLKEKTHKEKSTKGKERALSPCTTVTIEDISEEDEEVKRTRFITANASKPRFSSKTPGPGSQPARESVRASSQVTGGYTFNAMHGTNNKDKRRTKHRDSDDPSSDPSDSSSSDDSPASPRGFDGDSSDNSTESDSSAASVARNKEARRKRRHKKKRENAKDSKAFDRALARIKVLEKEKKKRGAYGLKIQAPPKYDGTANFDQFERWTFNVDTYFTLTGVYARIAHRDVLDRQSS</sequence>
<feature type="compositionally biased region" description="Polar residues" evidence="1">
    <location>
        <begin position="262"/>
        <end position="275"/>
    </location>
</feature>
<feature type="compositionally biased region" description="Polar residues" evidence="1">
    <location>
        <begin position="1"/>
        <end position="15"/>
    </location>
</feature>
<organism evidence="2 3">
    <name type="scientific">Botryobasidium botryosum (strain FD-172 SS1)</name>
    <dbReference type="NCBI Taxonomy" id="930990"/>
    <lineage>
        <taxon>Eukaryota</taxon>
        <taxon>Fungi</taxon>
        <taxon>Dikarya</taxon>
        <taxon>Basidiomycota</taxon>
        <taxon>Agaricomycotina</taxon>
        <taxon>Agaricomycetes</taxon>
        <taxon>Cantharellales</taxon>
        <taxon>Botryobasidiaceae</taxon>
        <taxon>Botryobasidium</taxon>
    </lineage>
</organism>
<feature type="compositionally biased region" description="Basic residues" evidence="1">
    <location>
        <begin position="364"/>
        <end position="376"/>
    </location>
</feature>
<name>A0A067M224_BOTB1</name>
<feature type="region of interest" description="Disordered" evidence="1">
    <location>
        <begin position="1"/>
        <end position="53"/>
    </location>
</feature>
<gene>
    <name evidence="2" type="ORF">BOTBODRAFT_178718</name>
</gene>
<keyword evidence="3" id="KW-1185">Reference proteome</keyword>
<evidence type="ECO:0000313" key="3">
    <source>
        <dbReference type="Proteomes" id="UP000027195"/>
    </source>
</evidence>
<protein>
    <submittedName>
        <fullName evidence="2">Uncharacterized protein</fullName>
    </submittedName>
</protein>
<dbReference type="AlphaFoldDB" id="A0A067M224"/>
<accession>A0A067M224</accession>
<proteinExistence type="predicted"/>
<dbReference type="EMBL" id="KL198074">
    <property type="protein sequence ID" value="KDQ09803.1"/>
    <property type="molecule type" value="Genomic_DNA"/>
</dbReference>
<feature type="compositionally biased region" description="Low complexity" evidence="1">
    <location>
        <begin position="323"/>
        <end position="338"/>
    </location>
</feature>
<feature type="compositionally biased region" description="Basic and acidic residues" evidence="1">
    <location>
        <begin position="84"/>
        <end position="97"/>
    </location>
</feature>
<dbReference type="Proteomes" id="UP000027195">
    <property type="component" value="Unassembled WGS sequence"/>
</dbReference>
<feature type="compositionally biased region" description="Low complexity" evidence="1">
    <location>
        <begin position="346"/>
        <end position="360"/>
    </location>
</feature>
<feature type="compositionally biased region" description="Basic and acidic residues" evidence="1">
    <location>
        <begin position="121"/>
        <end position="147"/>
    </location>
</feature>
<feature type="compositionally biased region" description="Basic and acidic residues" evidence="1">
    <location>
        <begin position="21"/>
        <end position="35"/>
    </location>
</feature>
<evidence type="ECO:0000313" key="2">
    <source>
        <dbReference type="EMBL" id="KDQ09803.1"/>
    </source>
</evidence>
<evidence type="ECO:0000256" key="1">
    <source>
        <dbReference type="SAM" id="MobiDB-lite"/>
    </source>
</evidence>